<dbReference type="HAMAP" id="MF_00365">
    <property type="entry name" value="RecF"/>
    <property type="match status" value="1"/>
</dbReference>
<comment type="subcellular location">
    <subcellularLocation>
        <location evidence="1 9 10">Cytoplasm</location>
    </subcellularLocation>
</comment>
<comment type="similarity">
    <text evidence="2 9 10">Belongs to the RecF family.</text>
</comment>
<dbReference type="STRING" id="1367849.GCA_000518585_01706"/>
<dbReference type="InterPro" id="IPR027417">
    <property type="entry name" value="P-loop_NTPase"/>
</dbReference>
<sequence length="375" mass="40953">MTAKVSLSRLKLTDFRNYAEASLRLDARHVVLTGDNGSGKTNLLEAVSFLSPGRGLRRAVLSDVTRVGAEHAGFSIFADVIGMDGEVAIGTGIDGDAESPARRLRLNGTPVKSVDELTDHLRVLWLTPSMDGLFTGSSSDRRRFLDRLVLSLDPSHGRRASDFDKAMRQRNRLLSDGRFDPVWLDGIEKQMAELGIAMAVARHEMLGLLRALIESRSDDTSFPKASLTLSGFFDGQFHRPAVDLEDEYLATLRDTRYRDAGAGRTLDGPHRADLFVRHAEKDMDAARCSTGEQKALLVGLVLAHAQLTANMTGYAPILLLDEIAAHLDEGRRAALFDLIHALGSQSFMTGTDASMFSALEDRAQFFTVSHGSVLG</sequence>
<evidence type="ECO:0000256" key="9">
    <source>
        <dbReference type="HAMAP-Rule" id="MF_00365"/>
    </source>
</evidence>
<keyword evidence="9 10" id="KW-0234">DNA repair</keyword>
<dbReference type="Proteomes" id="UP000298545">
    <property type="component" value="Chromosome circular"/>
</dbReference>
<evidence type="ECO:0000256" key="6">
    <source>
        <dbReference type="ARBA" id="ARBA00022741"/>
    </source>
</evidence>
<dbReference type="GO" id="GO:0005737">
    <property type="term" value="C:cytoplasm"/>
    <property type="evidence" value="ECO:0007669"/>
    <property type="project" value="UniProtKB-SubCell"/>
</dbReference>
<dbReference type="SUPFAM" id="SSF52540">
    <property type="entry name" value="P-loop containing nucleoside triphosphate hydrolases"/>
    <property type="match status" value="1"/>
</dbReference>
<evidence type="ECO:0000313" key="12">
    <source>
        <dbReference type="EMBL" id="QCI96489.1"/>
    </source>
</evidence>
<dbReference type="GO" id="GO:0000731">
    <property type="term" value="P:DNA synthesis involved in DNA repair"/>
    <property type="evidence" value="ECO:0007669"/>
    <property type="project" value="TreeGrafter"/>
</dbReference>
<evidence type="ECO:0000256" key="3">
    <source>
        <dbReference type="ARBA" id="ARBA00020170"/>
    </source>
</evidence>
<keyword evidence="7 9" id="KW-0067">ATP-binding</keyword>
<dbReference type="Proteomes" id="UP000826513">
    <property type="component" value="Chromosome 1"/>
</dbReference>
<dbReference type="Gene3D" id="1.20.1050.90">
    <property type="entry name" value="RecF/RecN/SMC, N-terminal domain"/>
    <property type="match status" value="1"/>
</dbReference>
<dbReference type="GO" id="GO:0006260">
    <property type="term" value="P:DNA replication"/>
    <property type="evidence" value="ECO:0007669"/>
    <property type="project" value="UniProtKB-UniRule"/>
</dbReference>
<evidence type="ECO:0000256" key="7">
    <source>
        <dbReference type="ARBA" id="ARBA00022840"/>
    </source>
</evidence>
<evidence type="ECO:0000313" key="13">
    <source>
        <dbReference type="EMBL" id="QYA08092.1"/>
    </source>
</evidence>
<keyword evidence="8 9" id="KW-0238">DNA-binding</keyword>
<reference evidence="13 15" key="2">
    <citation type="submission" date="2021-03" db="EMBL/GenBank/DDBJ databases">
        <title>Rapid diversification of plasmids in a genus of pathogenic and nitrogen fixing bacteria.</title>
        <authorList>
            <person name="Weisberg A.J."/>
            <person name="Miller M."/>
            <person name="Ream W."/>
            <person name="Grunwald N.J."/>
            <person name="Chang J.H."/>
        </authorList>
    </citation>
    <scope>NUCLEOTIDE SEQUENCE [LARGE SCALE GENOMIC DNA]</scope>
    <source>
        <strain evidence="13 15">AF3.44</strain>
    </source>
</reference>
<evidence type="ECO:0000313" key="15">
    <source>
        <dbReference type="Proteomes" id="UP000826513"/>
    </source>
</evidence>
<dbReference type="Gene3D" id="3.40.50.300">
    <property type="entry name" value="P-loop containing nucleotide triphosphate hydrolases"/>
    <property type="match status" value="1"/>
</dbReference>
<dbReference type="Pfam" id="PF02463">
    <property type="entry name" value="SMC_N"/>
    <property type="match status" value="1"/>
</dbReference>
<gene>
    <name evidence="9 12" type="primary">recF</name>
    <name evidence="12" type="ORF">CFBP5473_00245</name>
    <name evidence="13" type="ORF">J5285_05145</name>
</gene>
<name>A0A4D7DQ15_9HYPH</name>
<evidence type="ECO:0000259" key="11">
    <source>
        <dbReference type="SMART" id="SM00382"/>
    </source>
</evidence>
<keyword evidence="5 9" id="KW-0235">DNA replication</keyword>
<dbReference type="PANTHER" id="PTHR32182:SF0">
    <property type="entry name" value="DNA REPLICATION AND REPAIR PROTEIN RECF"/>
    <property type="match status" value="1"/>
</dbReference>
<keyword evidence="4 9" id="KW-0963">Cytoplasm</keyword>
<feature type="domain" description="AAA+ ATPase" evidence="11">
    <location>
        <begin position="26"/>
        <end position="369"/>
    </location>
</feature>
<dbReference type="GO" id="GO:0009432">
    <property type="term" value="P:SOS response"/>
    <property type="evidence" value="ECO:0007669"/>
    <property type="project" value="UniProtKB-UniRule"/>
</dbReference>
<organism evidence="12 14">
    <name type="scientific">Agrobacterium larrymoorei</name>
    <dbReference type="NCBI Taxonomy" id="160699"/>
    <lineage>
        <taxon>Bacteria</taxon>
        <taxon>Pseudomonadati</taxon>
        <taxon>Pseudomonadota</taxon>
        <taxon>Alphaproteobacteria</taxon>
        <taxon>Hyphomicrobiales</taxon>
        <taxon>Rhizobiaceae</taxon>
        <taxon>Rhizobium/Agrobacterium group</taxon>
        <taxon>Agrobacterium</taxon>
    </lineage>
</organism>
<dbReference type="NCBIfam" id="TIGR00611">
    <property type="entry name" value="recf"/>
    <property type="match status" value="1"/>
</dbReference>
<dbReference type="GO" id="GO:0003697">
    <property type="term" value="F:single-stranded DNA binding"/>
    <property type="evidence" value="ECO:0007669"/>
    <property type="project" value="UniProtKB-UniRule"/>
</dbReference>
<evidence type="ECO:0000256" key="5">
    <source>
        <dbReference type="ARBA" id="ARBA00022705"/>
    </source>
</evidence>
<dbReference type="InterPro" id="IPR001238">
    <property type="entry name" value="DNA-binding_RecF"/>
</dbReference>
<keyword evidence="6 9" id="KW-0547">Nucleotide-binding</keyword>
<dbReference type="EMBL" id="CP072167">
    <property type="protein sequence ID" value="QYA08092.1"/>
    <property type="molecule type" value="Genomic_DNA"/>
</dbReference>
<evidence type="ECO:0000256" key="2">
    <source>
        <dbReference type="ARBA" id="ARBA00008016"/>
    </source>
</evidence>
<dbReference type="PROSITE" id="PS00618">
    <property type="entry name" value="RECF_2"/>
    <property type="match status" value="1"/>
</dbReference>
<evidence type="ECO:0000256" key="4">
    <source>
        <dbReference type="ARBA" id="ARBA00022490"/>
    </source>
</evidence>
<dbReference type="OrthoDB" id="9803889at2"/>
<keyword evidence="15" id="KW-1185">Reference proteome</keyword>
<dbReference type="InterPro" id="IPR003593">
    <property type="entry name" value="AAA+_ATPase"/>
</dbReference>
<dbReference type="PROSITE" id="PS00617">
    <property type="entry name" value="RECF_1"/>
    <property type="match status" value="1"/>
</dbReference>
<protein>
    <recommendedName>
        <fullName evidence="3 9">DNA replication and repair protein RecF</fullName>
    </recommendedName>
</protein>
<dbReference type="EMBL" id="CP039691">
    <property type="protein sequence ID" value="QCI96489.1"/>
    <property type="molecule type" value="Genomic_DNA"/>
</dbReference>
<evidence type="ECO:0000256" key="10">
    <source>
        <dbReference type="RuleBase" id="RU000578"/>
    </source>
</evidence>
<evidence type="ECO:0000256" key="1">
    <source>
        <dbReference type="ARBA" id="ARBA00004496"/>
    </source>
</evidence>
<proteinExistence type="inferred from homology"/>
<evidence type="ECO:0000313" key="14">
    <source>
        <dbReference type="Proteomes" id="UP000298545"/>
    </source>
</evidence>
<dbReference type="GO" id="GO:0005524">
    <property type="term" value="F:ATP binding"/>
    <property type="evidence" value="ECO:0007669"/>
    <property type="project" value="UniProtKB-UniRule"/>
</dbReference>
<dbReference type="InterPro" id="IPR003395">
    <property type="entry name" value="RecF/RecN/SMC_N"/>
</dbReference>
<dbReference type="PANTHER" id="PTHR32182">
    <property type="entry name" value="DNA REPLICATION AND REPAIR PROTEIN RECF"/>
    <property type="match status" value="1"/>
</dbReference>
<keyword evidence="9 10" id="KW-0227">DNA damage</keyword>
<dbReference type="AlphaFoldDB" id="A0A4D7DQ15"/>
<dbReference type="InterPro" id="IPR018078">
    <property type="entry name" value="DNA-binding_RecF_CS"/>
</dbReference>
<dbReference type="KEGG" id="alf:CFBP5473_00245"/>
<dbReference type="InterPro" id="IPR042174">
    <property type="entry name" value="RecF_2"/>
</dbReference>
<keyword evidence="9 10" id="KW-0742">SOS response</keyword>
<dbReference type="RefSeq" id="WP_027674529.1">
    <property type="nucleotide sequence ID" value="NZ_CP039691.1"/>
</dbReference>
<feature type="binding site" evidence="9">
    <location>
        <begin position="34"/>
        <end position="41"/>
    </location>
    <ligand>
        <name>ATP</name>
        <dbReference type="ChEBI" id="CHEBI:30616"/>
    </ligand>
</feature>
<dbReference type="SMART" id="SM00382">
    <property type="entry name" value="AAA"/>
    <property type="match status" value="1"/>
</dbReference>
<reference evidence="12 14" key="1">
    <citation type="submission" date="2019-04" db="EMBL/GenBank/DDBJ databases">
        <title>Complete genome sequence of Agrobacterium larrymoorei CFBP5473.</title>
        <authorList>
            <person name="Haryono M."/>
            <person name="Chou L."/>
            <person name="Lin Y.-C."/>
            <person name="Lai E.-M."/>
            <person name="Kuo C.-H."/>
        </authorList>
    </citation>
    <scope>NUCLEOTIDE SEQUENCE [LARGE SCALE GENOMIC DNA]</scope>
    <source>
        <strain evidence="12 14">CFBP5473</strain>
    </source>
</reference>
<dbReference type="CDD" id="cd03242">
    <property type="entry name" value="ABC_RecF"/>
    <property type="match status" value="1"/>
</dbReference>
<accession>A0A4D7DQ15</accession>
<evidence type="ECO:0000256" key="8">
    <source>
        <dbReference type="ARBA" id="ARBA00023125"/>
    </source>
</evidence>
<dbReference type="GO" id="GO:0006302">
    <property type="term" value="P:double-strand break repair"/>
    <property type="evidence" value="ECO:0007669"/>
    <property type="project" value="TreeGrafter"/>
</dbReference>
<comment type="function">
    <text evidence="9 10">The RecF protein is involved in DNA metabolism; it is required for DNA replication and normal SOS inducibility. RecF binds preferentially to single-stranded, linear DNA. It also seems to bind ATP.</text>
</comment>